<dbReference type="AlphaFoldDB" id="A0A814B822"/>
<comment type="caution">
    <text evidence="6">The sequence shown here is derived from an EMBL/GenBank/DDBJ whole genome shotgun (WGS) entry which is preliminary data.</text>
</comment>
<dbReference type="Gene3D" id="2.130.10.10">
    <property type="entry name" value="YVTN repeat-like/Quinoprotein amine dehydrogenase"/>
    <property type="match status" value="1"/>
</dbReference>
<name>A0A814B822_ADIRI</name>
<dbReference type="GO" id="GO:0048193">
    <property type="term" value="P:Golgi vesicle transport"/>
    <property type="evidence" value="ECO:0007669"/>
    <property type="project" value="InterPro"/>
</dbReference>
<dbReference type="InterPro" id="IPR037992">
    <property type="entry name" value="TRAPPC6/Trs33"/>
</dbReference>
<evidence type="ECO:0000256" key="2">
    <source>
        <dbReference type="ARBA" id="ARBA00006218"/>
    </source>
</evidence>
<gene>
    <name evidence="6" type="ORF">EDS130_LOCUS10837</name>
    <name evidence="7" type="ORF">XAT740_LOCUS38295</name>
</gene>
<dbReference type="EMBL" id="CAJNOJ010000038">
    <property type="protein sequence ID" value="CAF0922338.1"/>
    <property type="molecule type" value="Genomic_DNA"/>
</dbReference>
<dbReference type="Gene3D" id="3.30.1380.20">
    <property type="entry name" value="Trafficking protein particle complex subunit 3"/>
    <property type="match status" value="1"/>
</dbReference>
<accession>A0A814B822</accession>
<dbReference type="SUPFAM" id="SSF111126">
    <property type="entry name" value="Ligand-binding domain in the NO signalling and Golgi transport"/>
    <property type="match status" value="1"/>
</dbReference>
<evidence type="ECO:0000313" key="9">
    <source>
        <dbReference type="Proteomes" id="UP000663852"/>
    </source>
</evidence>
<evidence type="ECO:0000256" key="3">
    <source>
        <dbReference type="ARBA" id="ARBA00022574"/>
    </source>
</evidence>
<feature type="repeat" description="WD" evidence="5">
    <location>
        <begin position="90"/>
        <end position="131"/>
    </location>
</feature>
<feature type="repeat" description="WD" evidence="5">
    <location>
        <begin position="237"/>
        <end position="262"/>
    </location>
</feature>
<evidence type="ECO:0000256" key="4">
    <source>
        <dbReference type="ARBA" id="ARBA00022737"/>
    </source>
</evidence>
<dbReference type="GO" id="GO:0005794">
    <property type="term" value="C:Golgi apparatus"/>
    <property type="evidence" value="ECO:0007669"/>
    <property type="project" value="UniProtKB-SubCell"/>
</dbReference>
<dbReference type="PANTHER" id="PTHR10971">
    <property type="entry name" value="MRNA EXPORT FACTOR AND BUB3"/>
    <property type="match status" value="1"/>
</dbReference>
<evidence type="ECO:0000256" key="1">
    <source>
        <dbReference type="ARBA" id="ARBA00004222"/>
    </source>
</evidence>
<dbReference type="Pfam" id="PF00400">
    <property type="entry name" value="WD40"/>
    <property type="match status" value="5"/>
</dbReference>
<keyword evidence="3 5" id="KW-0853">WD repeat</keyword>
<comment type="subcellular location">
    <subcellularLocation>
        <location evidence="1">Golgi apparatus</location>
        <location evidence="1">cis-Golgi network</location>
    </subcellularLocation>
</comment>
<dbReference type="InterPro" id="IPR036322">
    <property type="entry name" value="WD40_repeat_dom_sf"/>
</dbReference>
<evidence type="ECO:0008006" key="10">
    <source>
        <dbReference type="Google" id="ProtNLM"/>
    </source>
</evidence>
<dbReference type="PROSITE" id="PS50082">
    <property type="entry name" value="WD_REPEATS_2"/>
    <property type="match status" value="2"/>
</dbReference>
<dbReference type="CDD" id="cd14944">
    <property type="entry name" value="TRAPPC6A_Trs33"/>
    <property type="match status" value="1"/>
</dbReference>
<dbReference type="Pfam" id="PF04051">
    <property type="entry name" value="TRAPP"/>
    <property type="match status" value="1"/>
</dbReference>
<dbReference type="OrthoDB" id="10262475at2759"/>
<evidence type="ECO:0000256" key="5">
    <source>
        <dbReference type="PROSITE-ProRule" id="PRU00221"/>
    </source>
</evidence>
<dbReference type="EMBL" id="CAJNOR010004117">
    <property type="protein sequence ID" value="CAF1476658.1"/>
    <property type="molecule type" value="Genomic_DNA"/>
</dbReference>
<dbReference type="InterPro" id="IPR024096">
    <property type="entry name" value="NO_sig/Golgi_transp_ligand-bd"/>
</dbReference>
<dbReference type="InterPro" id="IPR001680">
    <property type="entry name" value="WD40_rpt"/>
</dbReference>
<dbReference type="Proteomes" id="UP000663852">
    <property type="component" value="Unassembled WGS sequence"/>
</dbReference>
<evidence type="ECO:0000313" key="6">
    <source>
        <dbReference type="EMBL" id="CAF0922338.1"/>
    </source>
</evidence>
<keyword evidence="8" id="KW-1185">Reference proteome</keyword>
<dbReference type="PROSITE" id="PS50294">
    <property type="entry name" value="WD_REPEATS_REGION"/>
    <property type="match status" value="1"/>
</dbReference>
<dbReference type="InterPro" id="IPR015943">
    <property type="entry name" value="WD40/YVTN_repeat-like_dom_sf"/>
</dbReference>
<dbReference type="SMART" id="SM00320">
    <property type="entry name" value="WD40"/>
    <property type="match status" value="6"/>
</dbReference>
<comment type="similarity">
    <text evidence="2">Belongs to the TRAPP small subunits family. BET3 subfamily.</text>
</comment>
<protein>
    <recommendedName>
        <fullName evidence="10">Mitotic checkpoint protein BUB3</fullName>
    </recommendedName>
</protein>
<proteinExistence type="inferred from homology"/>
<reference evidence="6" key="1">
    <citation type="submission" date="2021-02" db="EMBL/GenBank/DDBJ databases">
        <authorList>
            <person name="Nowell W R."/>
        </authorList>
    </citation>
    <scope>NUCLEOTIDE SEQUENCE</scope>
</reference>
<keyword evidence="4" id="KW-0677">Repeat</keyword>
<dbReference type="InterPro" id="IPR007194">
    <property type="entry name" value="TRAPP_component"/>
</dbReference>
<dbReference type="PRINTS" id="PR00320">
    <property type="entry name" value="GPROTEINBRPT"/>
</dbReference>
<evidence type="ECO:0000313" key="8">
    <source>
        <dbReference type="Proteomes" id="UP000663828"/>
    </source>
</evidence>
<evidence type="ECO:0000313" key="7">
    <source>
        <dbReference type="EMBL" id="CAF1476658.1"/>
    </source>
</evidence>
<organism evidence="6 9">
    <name type="scientific">Adineta ricciae</name>
    <name type="common">Rotifer</name>
    <dbReference type="NCBI Taxonomy" id="249248"/>
    <lineage>
        <taxon>Eukaryota</taxon>
        <taxon>Metazoa</taxon>
        <taxon>Spiralia</taxon>
        <taxon>Gnathifera</taxon>
        <taxon>Rotifera</taxon>
        <taxon>Eurotatoria</taxon>
        <taxon>Bdelloidea</taxon>
        <taxon>Adinetida</taxon>
        <taxon>Adinetidae</taxon>
        <taxon>Adineta</taxon>
    </lineage>
</organism>
<sequence length="479" mass="54583">MSEYQLQNPPTDGITTVHFSPNNQSQFLLASSWDASVRLYDVNQHTFRQMYKHTGPVLDCCFIDSSRTASGGLDRLLKVFDFNTQQEIIMGYHDNAIRCVHYSPEMNILITGSWDSSIKFWDSRVPNCLGTCSLPDKVYTLDSAGELLVVGTAQRKVSIWDLRKISTNTPIENRESNLKYQTRCIRCFPNKQGYVLSSIEGRVAVEFFDANPEIQKKKYAFKCHRAKEGAIENIYPVNAIAFHKQYGTFATGGSDAFVNMWDGANKKRLCQFHQYPAGITSLAFSPEGNMLAIASSYNYEYGSDPQLAPNDITKNNIFMVDETLFDYLHMSIVEYYVHENENDVDSAALCLSQIGYRVGYSLSERLSKENPRYRDELDTVKYLCKELWICLFKKQVDNLRTNHQGVYVIHDGRFRLLQQTLVTMNKPIDATNRLHTLYIAYSTGLLRGILTNMGYPCRVTAEIADFGVKFQIDMTLTSG</sequence>
<dbReference type="Proteomes" id="UP000663828">
    <property type="component" value="Unassembled WGS sequence"/>
</dbReference>
<dbReference type="SUPFAM" id="SSF50978">
    <property type="entry name" value="WD40 repeat-like"/>
    <property type="match status" value="1"/>
</dbReference>
<dbReference type="InterPro" id="IPR020472">
    <property type="entry name" value="WD40_PAC1"/>
</dbReference>